<keyword evidence="2" id="KW-1185">Reference proteome</keyword>
<proteinExistence type="predicted"/>
<evidence type="ECO:0000313" key="2">
    <source>
        <dbReference type="Proteomes" id="UP001243375"/>
    </source>
</evidence>
<reference evidence="1" key="1">
    <citation type="submission" date="2023-04" db="EMBL/GenBank/DDBJ databases">
        <title>Draft Genome sequencing of Naganishia species isolated from polar environments using Oxford Nanopore Technology.</title>
        <authorList>
            <person name="Leo P."/>
            <person name="Venkateswaran K."/>
        </authorList>
    </citation>
    <scope>NUCLEOTIDE SEQUENCE</scope>
    <source>
        <strain evidence="1">MNA-CCFEE 5425</strain>
    </source>
</reference>
<accession>A0ACC2X6N9</accession>
<sequence>MKPGGIHAYQAITICIGALGLAIVPVVAYLLPKSLETARFLESEGERHMAIMRLQDNQTGNQKTSKIRWSHIKDALRDPKTWGWSFMYFCCALPSGGLAAFGPIITRGFGYSPLNTILIQIPMSVNSIILLWTATWIMNKLKIRYPIIAFLTLLPIGGAIGLLKVPRERSGVLLCCYYFANTQGILNPLILSWGNLNAAGRTKMVITTSLGFAFACLGNIIGPQVYLSREKPYYRTGLYVDIGCWCCISMMCFVMARYLAHLNKVQEMKRVSTGQRGNSQDTSIMSLKEAAAYKANLRTTIIEENPQGEEANKMDDLTDNENVNFHYVL</sequence>
<gene>
    <name evidence="1" type="ORF">QFC22_003513</name>
</gene>
<protein>
    <submittedName>
        <fullName evidence="1">Uncharacterized protein</fullName>
    </submittedName>
</protein>
<organism evidence="1 2">
    <name type="scientific">Naganishia vaughanmartiniae</name>
    <dbReference type="NCBI Taxonomy" id="1424756"/>
    <lineage>
        <taxon>Eukaryota</taxon>
        <taxon>Fungi</taxon>
        <taxon>Dikarya</taxon>
        <taxon>Basidiomycota</taxon>
        <taxon>Agaricomycotina</taxon>
        <taxon>Tremellomycetes</taxon>
        <taxon>Filobasidiales</taxon>
        <taxon>Filobasidiaceae</taxon>
        <taxon>Naganishia</taxon>
    </lineage>
</organism>
<name>A0ACC2X6N9_9TREE</name>
<comment type="caution">
    <text evidence="1">The sequence shown here is derived from an EMBL/GenBank/DDBJ whole genome shotgun (WGS) entry which is preliminary data.</text>
</comment>
<evidence type="ECO:0000313" key="1">
    <source>
        <dbReference type="EMBL" id="KAJ9119024.1"/>
    </source>
</evidence>
<dbReference type="EMBL" id="JASBWU010000009">
    <property type="protein sequence ID" value="KAJ9119024.1"/>
    <property type="molecule type" value="Genomic_DNA"/>
</dbReference>
<dbReference type="Proteomes" id="UP001243375">
    <property type="component" value="Unassembled WGS sequence"/>
</dbReference>